<dbReference type="InterPro" id="IPR036880">
    <property type="entry name" value="Kunitz_BPTI_sf"/>
</dbReference>
<dbReference type="Pfam" id="PF00014">
    <property type="entry name" value="Kunitz_BPTI"/>
    <property type="match status" value="1"/>
</dbReference>
<keyword evidence="2" id="KW-0732">Signal</keyword>
<dbReference type="InterPro" id="IPR050098">
    <property type="entry name" value="TFPI/VKTCI-like"/>
</dbReference>
<dbReference type="PANTHER" id="PTHR10083">
    <property type="entry name" value="KUNITZ-TYPE PROTEASE INHIBITOR-RELATED"/>
    <property type="match status" value="1"/>
</dbReference>
<evidence type="ECO:0000259" key="3">
    <source>
        <dbReference type="PROSITE" id="PS50279"/>
    </source>
</evidence>
<keyword evidence="1" id="KW-1015">Disulfide bond</keyword>
<dbReference type="InterPro" id="IPR002223">
    <property type="entry name" value="Kunitz_BPTI"/>
</dbReference>
<dbReference type="RefSeq" id="WP_126693271.1">
    <property type="nucleotide sequence ID" value="NZ_RXOF01000005.1"/>
</dbReference>
<dbReference type="PROSITE" id="PS50279">
    <property type="entry name" value="BPTI_KUNITZ_2"/>
    <property type="match status" value="1"/>
</dbReference>
<dbReference type="AlphaFoldDB" id="A0A431U446"/>
<dbReference type="GO" id="GO:0004867">
    <property type="term" value="F:serine-type endopeptidase inhibitor activity"/>
    <property type="evidence" value="ECO:0007669"/>
    <property type="project" value="InterPro"/>
</dbReference>
<sequence length="84" mass="9376">MKTIYSALLLLLSAATLLSCEDKDRVLPEQCRLEPNTGPCMAAMPKYYYNQKTGRCEQFTWGGCAGVVPFQTLQECQDCGCEDQ</sequence>
<gene>
    <name evidence="4" type="ORF">EJV47_11355</name>
</gene>
<accession>A0A431U446</accession>
<organism evidence="4 5">
    <name type="scientific">Hymenobacter gummosus</name>
    <dbReference type="NCBI Taxonomy" id="1776032"/>
    <lineage>
        <taxon>Bacteria</taxon>
        <taxon>Pseudomonadati</taxon>
        <taxon>Bacteroidota</taxon>
        <taxon>Cytophagia</taxon>
        <taxon>Cytophagales</taxon>
        <taxon>Hymenobacteraceae</taxon>
        <taxon>Hymenobacter</taxon>
    </lineage>
</organism>
<proteinExistence type="predicted"/>
<dbReference type="EMBL" id="RXOF01000005">
    <property type="protein sequence ID" value="RTQ50221.1"/>
    <property type="molecule type" value="Genomic_DNA"/>
</dbReference>
<dbReference type="PROSITE" id="PS51257">
    <property type="entry name" value="PROKAR_LIPOPROTEIN"/>
    <property type="match status" value="1"/>
</dbReference>
<dbReference type="SUPFAM" id="SSF57362">
    <property type="entry name" value="BPTI-like"/>
    <property type="match status" value="1"/>
</dbReference>
<name>A0A431U446_9BACT</name>
<evidence type="ECO:0000256" key="1">
    <source>
        <dbReference type="ARBA" id="ARBA00023157"/>
    </source>
</evidence>
<dbReference type="PANTHER" id="PTHR10083:SF374">
    <property type="entry name" value="BPTI_KUNITZ INHIBITOR DOMAIN-CONTAINING PROTEIN"/>
    <property type="match status" value="1"/>
</dbReference>
<feature type="signal peptide" evidence="2">
    <location>
        <begin position="1"/>
        <end position="20"/>
    </location>
</feature>
<comment type="caution">
    <text evidence="4">The sequence shown here is derived from an EMBL/GenBank/DDBJ whole genome shotgun (WGS) entry which is preliminary data.</text>
</comment>
<feature type="chain" id="PRO_5019391104" evidence="2">
    <location>
        <begin position="21"/>
        <end position="84"/>
    </location>
</feature>
<evidence type="ECO:0000313" key="5">
    <source>
        <dbReference type="Proteomes" id="UP000282184"/>
    </source>
</evidence>
<dbReference type="Gene3D" id="4.10.410.10">
    <property type="entry name" value="Pancreatic trypsin inhibitor Kunitz domain"/>
    <property type="match status" value="1"/>
</dbReference>
<dbReference type="Proteomes" id="UP000282184">
    <property type="component" value="Unassembled WGS sequence"/>
</dbReference>
<reference evidence="4 5" key="1">
    <citation type="submission" date="2018-12" db="EMBL/GenBank/DDBJ databases">
        <title>Hymenobacter gummosus sp. nov., isolated from a spring.</title>
        <authorList>
            <person name="Nie L."/>
        </authorList>
    </citation>
    <scope>NUCLEOTIDE SEQUENCE [LARGE SCALE GENOMIC DNA]</scope>
    <source>
        <strain evidence="4 5">KCTC 52166</strain>
    </source>
</reference>
<feature type="domain" description="BPTI/Kunitz inhibitor" evidence="3">
    <location>
        <begin position="31"/>
        <end position="77"/>
    </location>
</feature>
<dbReference type="SMART" id="SM00131">
    <property type="entry name" value="KU"/>
    <property type="match status" value="1"/>
</dbReference>
<dbReference type="GO" id="GO:0005615">
    <property type="term" value="C:extracellular space"/>
    <property type="evidence" value="ECO:0007669"/>
    <property type="project" value="TreeGrafter"/>
</dbReference>
<protein>
    <submittedName>
        <fullName evidence="4">Proteinase inhibitor I4 serpin</fullName>
    </submittedName>
</protein>
<evidence type="ECO:0000313" key="4">
    <source>
        <dbReference type="EMBL" id="RTQ50221.1"/>
    </source>
</evidence>
<dbReference type="OrthoDB" id="459223at2"/>
<keyword evidence="5" id="KW-1185">Reference proteome</keyword>
<evidence type="ECO:0000256" key="2">
    <source>
        <dbReference type="SAM" id="SignalP"/>
    </source>
</evidence>
<dbReference type="CDD" id="cd00109">
    <property type="entry name" value="Kunitz-type"/>
    <property type="match status" value="1"/>
</dbReference>